<dbReference type="Pfam" id="PF02036">
    <property type="entry name" value="SCP2"/>
    <property type="match status" value="1"/>
</dbReference>
<evidence type="ECO:0000313" key="3">
    <source>
        <dbReference type="Proteomes" id="UP000323956"/>
    </source>
</evidence>
<dbReference type="SUPFAM" id="SSF55718">
    <property type="entry name" value="SCP-like"/>
    <property type="match status" value="1"/>
</dbReference>
<proteinExistence type="predicted"/>
<dbReference type="AlphaFoldDB" id="A0A1N6UE40"/>
<sequence length="177" mass="19108">MTQRPTLPPLLMRLPPPPLSRPVLGLALTAFLRRIAAREPTILSRLGPYAGSRFLLDVSDAPMLLLMQPQARRLTAHSRHAPAPEHDAAIRGGLAAFLAMLHGAEDGDALFFSGELQIGGDTSAVLALRNALDDAELDLTEELAALTGRPLDRWLRRASALVARKSGLVLSRQEVMA</sequence>
<dbReference type="EMBL" id="FTMK01000011">
    <property type="protein sequence ID" value="SIQ63860.1"/>
    <property type="molecule type" value="Genomic_DNA"/>
</dbReference>
<dbReference type="InterPro" id="IPR038989">
    <property type="entry name" value="UbiJ"/>
</dbReference>
<accession>A0A1N6UE40</accession>
<gene>
    <name evidence="2" type="ORF">SAMN05421641_11115</name>
</gene>
<dbReference type="GO" id="GO:0006744">
    <property type="term" value="P:ubiquinone biosynthetic process"/>
    <property type="evidence" value="ECO:0007669"/>
    <property type="project" value="InterPro"/>
</dbReference>
<reference evidence="2 3" key="1">
    <citation type="submission" date="2017-01" db="EMBL/GenBank/DDBJ databases">
        <authorList>
            <person name="Varghese N."/>
            <person name="Submissions S."/>
        </authorList>
    </citation>
    <scope>NUCLEOTIDE SEQUENCE [LARGE SCALE GENOMIC DNA]</scope>
    <source>
        <strain evidence="2 3">ATCC 700171</strain>
    </source>
</reference>
<dbReference type="PANTHER" id="PTHR38693:SF1">
    <property type="entry name" value="UBIQUINONE BIOSYNTHESIS ACCESSORY FACTOR UBIJ"/>
    <property type="match status" value="1"/>
</dbReference>
<evidence type="ECO:0000313" key="2">
    <source>
        <dbReference type="EMBL" id="SIQ63860.1"/>
    </source>
</evidence>
<feature type="domain" description="SCP2" evidence="1">
    <location>
        <begin position="34"/>
        <end position="133"/>
    </location>
</feature>
<dbReference type="InterPro" id="IPR003033">
    <property type="entry name" value="SCP2_sterol-bd_dom"/>
</dbReference>
<dbReference type="RefSeq" id="WP_149765682.1">
    <property type="nucleotide sequence ID" value="NZ_FTMK01000011.1"/>
</dbReference>
<protein>
    <submittedName>
        <fullName evidence="2">Predicted lipid carrier protein YhbT, contains SCP2 domain</fullName>
    </submittedName>
</protein>
<dbReference type="InterPro" id="IPR036527">
    <property type="entry name" value="SCP2_sterol-bd_dom_sf"/>
</dbReference>
<organism evidence="2 3">
    <name type="scientific">Paracoccus thiocyanatus</name>
    <dbReference type="NCBI Taxonomy" id="34006"/>
    <lineage>
        <taxon>Bacteria</taxon>
        <taxon>Pseudomonadati</taxon>
        <taxon>Pseudomonadota</taxon>
        <taxon>Alphaproteobacteria</taxon>
        <taxon>Rhodobacterales</taxon>
        <taxon>Paracoccaceae</taxon>
        <taxon>Paracoccus</taxon>
    </lineage>
</organism>
<name>A0A1N6UE40_9RHOB</name>
<dbReference type="Proteomes" id="UP000323956">
    <property type="component" value="Unassembled WGS sequence"/>
</dbReference>
<evidence type="ECO:0000259" key="1">
    <source>
        <dbReference type="Pfam" id="PF02036"/>
    </source>
</evidence>
<dbReference type="PANTHER" id="PTHR38693">
    <property type="entry name" value="UBIQUINONE BIOSYNTHESIS PROTEIN UBIJ"/>
    <property type="match status" value="1"/>
</dbReference>
<dbReference type="OrthoDB" id="8479080at2"/>
<dbReference type="Gene3D" id="3.30.1050.10">
    <property type="entry name" value="SCP2 sterol-binding domain"/>
    <property type="match status" value="1"/>
</dbReference>